<evidence type="ECO:0000259" key="10">
    <source>
        <dbReference type="Pfam" id="PF00370"/>
    </source>
</evidence>
<evidence type="ECO:0000256" key="1">
    <source>
        <dbReference type="ARBA" id="ARBA00009156"/>
    </source>
</evidence>
<dbReference type="Gene3D" id="3.30.420.40">
    <property type="match status" value="2"/>
</dbReference>
<dbReference type="HOGENOM" id="CLU_009281_3_0_5"/>
<dbReference type="RefSeq" id="WP_007257139.1">
    <property type="nucleotide sequence ID" value="NZ_CH724110.1"/>
</dbReference>
<keyword evidence="13" id="KW-1185">Reference proteome</keyword>
<dbReference type="eggNOG" id="COG1070">
    <property type="taxonomic scope" value="Bacteria"/>
</dbReference>
<dbReference type="InterPro" id="IPR006000">
    <property type="entry name" value="Xylulokinase"/>
</dbReference>
<dbReference type="GO" id="GO:0042732">
    <property type="term" value="P:D-xylose metabolic process"/>
    <property type="evidence" value="ECO:0007669"/>
    <property type="project" value="UniProtKB-KW"/>
</dbReference>
<evidence type="ECO:0000256" key="7">
    <source>
        <dbReference type="ARBA" id="ARBA00023277"/>
    </source>
</evidence>
<dbReference type="EMBL" id="AAOT01000054">
    <property type="protein sequence ID" value="EAR49653.1"/>
    <property type="molecule type" value="Genomic_DNA"/>
</dbReference>
<dbReference type="PROSITE" id="PS00445">
    <property type="entry name" value="FGGY_KINASES_2"/>
    <property type="match status" value="1"/>
</dbReference>
<feature type="domain" description="Carbohydrate kinase FGGY C-terminal" evidence="11">
    <location>
        <begin position="253"/>
        <end position="441"/>
    </location>
</feature>
<proteinExistence type="inferred from homology"/>
<dbReference type="InterPro" id="IPR000577">
    <property type="entry name" value="Carb_kinase_FGGY"/>
</dbReference>
<evidence type="ECO:0000256" key="9">
    <source>
        <dbReference type="RuleBase" id="RU364073"/>
    </source>
</evidence>
<dbReference type="InterPro" id="IPR018484">
    <property type="entry name" value="FGGY_N"/>
</dbReference>
<dbReference type="PIRSF" id="PIRSF000538">
    <property type="entry name" value="GlpK"/>
    <property type="match status" value="1"/>
</dbReference>
<reference evidence="12 13" key="1">
    <citation type="journal article" date="2010" name="J. Bacteriol.">
        <title>Genome sequences of Oceanicola granulosus HTCC2516(T) and Oceanicola batsensis HTCC2597(TDelta).</title>
        <authorList>
            <person name="Thrash J.C."/>
            <person name="Cho J.C."/>
            <person name="Vergin K.L."/>
            <person name="Giovannoni S.J."/>
        </authorList>
    </citation>
    <scope>NUCLEOTIDE SEQUENCE [LARGE SCALE GENOMIC DNA]</scope>
    <source>
        <strain evidence="13">ATCC BAA-861 / DSM 15982 / KCTC 12143 / HTCC2516</strain>
    </source>
</reference>
<keyword evidence="4 9" id="KW-0547">Nucleotide-binding</keyword>
<dbReference type="GO" id="GO:0005524">
    <property type="term" value="F:ATP binding"/>
    <property type="evidence" value="ECO:0007669"/>
    <property type="project" value="UniProtKB-KW"/>
</dbReference>
<sequence length="487" mass="50321">MSLRGHLGIDLGTSAVKVLVLDDEGRVLGRAGRGYATRAPRPGWAEQSPQAWWRATCEACREALAASGAAIASVGLSGQLNGFVLLDADDEPLADAVLWLDIRAEAETRRLAGAADFPALTGNALSAICVLPKLEWMRTQRPELLARAARIALVKDYILLRLTGILATDPSDAHSTALTETGGLNWSETLCALAQIDPARLPPIRAADEVAGHLTAGAAEAAGLAPGTPVATGAGDVAALAVGCGVVAPGTTAITLGTAGHVVAEAPAADLPAGGGLWQIPHGVPARTLWLGLIMSGGLSHAWMRSILGAAAPISFEAMEALAADVPAGADGVTFLPFLEGAATPYNRPDMRGSFFGLSSSHNTGHLVRAVLEGVACNARECLDALAAAGAGTREVRLAEGGAQSPLWCQIIADMLGRPVDLIDERDTSARGAALLGYAAAETVPIAELAAKTLPIARQYEPHAVEMQAHEESFARYQAWCRRALPG</sequence>
<evidence type="ECO:0000256" key="8">
    <source>
        <dbReference type="RuleBase" id="RU003733"/>
    </source>
</evidence>
<comment type="catalytic activity">
    <reaction evidence="9">
        <text>D-xylulose + ATP = D-xylulose 5-phosphate + ADP + H(+)</text>
        <dbReference type="Rhea" id="RHEA:10964"/>
        <dbReference type="ChEBI" id="CHEBI:15378"/>
        <dbReference type="ChEBI" id="CHEBI:17140"/>
        <dbReference type="ChEBI" id="CHEBI:30616"/>
        <dbReference type="ChEBI" id="CHEBI:57737"/>
        <dbReference type="ChEBI" id="CHEBI:456216"/>
        <dbReference type="EC" id="2.7.1.17"/>
    </reaction>
</comment>
<evidence type="ECO:0000313" key="13">
    <source>
        <dbReference type="Proteomes" id="UP000003635"/>
    </source>
</evidence>
<keyword evidence="6 9" id="KW-0067">ATP-binding</keyword>
<protein>
    <recommendedName>
        <fullName evidence="9">Xylulose kinase</fullName>
        <shortName evidence="9">Xylulokinase</shortName>
        <ecNumber evidence="9">2.7.1.17</ecNumber>
    </recommendedName>
</protein>
<keyword evidence="2 9" id="KW-0859">Xylose metabolism</keyword>
<dbReference type="PANTHER" id="PTHR43095">
    <property type="entry name" value="SUGAR KINASE"/>
    <property type="match status" value="1"/>
</dbReference>
<dbReference type="Pfam" id="PF00370">
    <property type="entry name" value="FGGY_N"/>
    <property type="match status" value="1"/>
</dbReference>
<dbReference type="Pfam" id="PF02782">
    <property type="entry name" value="FGGY_C"/>
    <property type="match status" value="1"/>
</dbReference>
<dbReference type="SUPFAM" id="SSF53067">
    <property type="entry name" value="Actin-like ATPase domain"/>
    <property type="match status" value="2"/>
</dbReference>
<dbReference type="PANTHER" id="PTHR43095:SF5">
    <property type="entry name" value="XYLULOSE KINASE"/>
    <property type="match status" value="1"/>
</dbReference>
<dbReference type="InterPro" id="IPR043129">
    <property type="entry name" value="ATPase_NBD"/>
</dbReference>
<evidence type="ECO:0000256" key="5">
    <source>
        <dbReference type="ARBA" id="ARBA00022777"/>
    </source>
</evidence>
<evidence type="ECO:0000256" key="4">
    <source>
        <dbReference type="ARBA" id="ARBA00022741"/>
    </source>
</evidence>
<dbReference type="EC" id="2.7.1.17" evidence="9"/>
<dbReference type="GO" id="GO:0004856">
    <property type="term" value="F:D-xylulokinase activity"/>
    <property type="evidence" value="ECO:0007669"/>
    <property type="project" value="UniProtKB-EC"/>
</dbReference>
<evidence type="ECO:0000313" key="12">
    <source>
        <dbReference type="EMBL" id="EAR49653.1"/>
    </source>
</evidence>
<dbReference type="Proteomes" id="UP000003635">
    <property type="component" value="Unassembled WGS sequence"/>
</dbReference>
<name>Q2CAE6_OCEGH</name>
<comment type="caution">
    <text evidence="12">The sequence shown here is derived from an EMBL/GenBank/DDBJ whole genome shotgun (WGS) entry which is preliminary data.</text>
</comment>
<dbReference type="GO" id="GO:0005997">
    <property type="term" value="P:xylulose metabolic process"/>
    <property type="evidence" value="ECO:0007669"/>
    <property type="project" value="InterPro"/>
</dbReference>
<keyword evidence="5 8" id="KW-0418">Kinase</keyword>
<evidence type="ECO:0000256" key="3">
    <source>
        <dbReference type="ARBA" id="ARBA00022679"/>
    </source>
</evidence>
<dbReference type="NCBIfam" id="TIGR01312">
    <property type="entry name" value="XylB"/>
    <property type="match status" value="1"/>
</dbReference>
<dbReference type="STRING" id="314256.OG2516_17960"/>
<organism evidence="12 13">
    <name type="scientific">Oceanicola granulosus (strain ATCC BAA-861 / DSM 15982 / KCTC 12143 / HTCC2516)</name>
    <dbReference type="NCBI Taxonomy" id="314256"/>
    <lineage>
        <taxon>Bacteria</taxon>
        <taxon>Pseudomonadati</taxon>
        <taxon>Pseudomonadota</taxon>
        <taxon>Alphaproteobacteria</taxon>
        <taxon>Rhodobacterales</taxon>
        <taxon>Roseobacteraceae</taxon>
        <taxon>Oceanicola</taxon>
    </lineage>
</organism>
<accession>Q2CAE6</accession>
<dbReference type="InterPro" id="IPR018483">
    <property type="entry name" value="Carb_kinase_FGGY_CS"/>
</dbReference>
<comment type="similarity">
    <text evidence="1 8">Belongs to the FGGY kinase family.</text>
</comment>
<dbReference type="InterPro" id="IPR050406">
    <property type="entry name" value="FGGY_Carb_Kinase"/>
</dbReference>
<evidence type="ECO:0000256" key="6">
    <source>
        <dbReference type="ARBA" id="ARBA00022840"/>
    </source>
</evidence>
<feature type="domain" description="Carbohydrate kinase FGGY N-terminal" evidence="10">
    <location>
        <begin position="7"/>
        <end position="243"/>
    </location>
</feature>
<dbReference type="CDD" id="cd07808">
    <property type="entry name" value="ASKHA_NBD_FGGY_EcXK-like"/>
    <property type="match status" value="1"/>
</dbReference>
<gene>
    <name evidence="9" type="primary">xylB</name>
    <name evidence="12" type="ORF">OG2516_17960</name>
</gene>
<dbReference type="InterPro" id="IPR018485">
    <property type="entry name" value="FGGY_C"/>
</dbReference>
<keyword evidence="3 8" id="KW-0808">Transferase</keyword>
<dbReference type="AlphaFoldDB" id="Q2CAE6"/>
<evidence type="ECO:0000256" key="2">
    <source>
        <dbReference type="ARBA" id="ARBA00022629"/>
    </source>
</evidence>
<evidence type="ECO:0000259" key="11">
    <source>
        <dbReference type="Pfam" id="PF02782"/>
    </source>
</evidence>
<keyword evidence="7 9" id="KW-0119">Carbohydrate metabolism</keyword>